<organism evidence="2">
    <name type="scientific">Eragrostis tef</name>
    <name type="common">Teff</name>
    <name type="synonym">Poa tef</name>
    <dbReference type="NCBI Taxonomy" id="110835"/>
    <lineage>
        <taxon>Eukaryota</taxon>
        <taxon>Viridiplantae</taxon>
        <taxon>Streptophyta</taxon>
        <taxon>Embryophyta</taxon>
        <taxon>Tracheophyta</taxon>
        <taxon>Spermatophyta</taxon>
        <taxon>Magnoliopsida</taxon>
        <taxon>Liliopsida</taxon>
        <taxon>Poales</taxon>
        <taxon>Poaceae</taxon>
        <taxon>PACMAD clade</taxon>
        <taxon>Chloridoideae</taxon>
        <taxon>Eragrostideae</taxon>
        <taxon>Eragrostidinae</taxon>
        <taxon>Eragrostis</taxon>
    </lineage>
</organism>
<proteinExistence type="predicted"/>
<evidence type="ECO:0000313" key="2">
    <source>
        <dbReference type="EMBL" id="ANH22183.1"/>
    </source>
</evidence>
<keyword evidence="1" id="KW-0732">Signal</keyword>
<feature type="chain" id="PRO_5008006320" evidence="1">
    <location>
        <begin position="25"/>
        <end position="105"/>
    </location>
</feature>
<protein>
    <submittedName>
        <fullName evidence="2">Putative storage protein</fullName>
    </submittedName>
</protein>
<feature type="signal peptide" evidence="1">
    <location>
        <begin position="1"/>
        <end position="24"/>
    </location>
</feature>
<evidence type="ECO:0000256" key="1">
    <source>
        <dbReference type="SAM" id="SignalP"/>
    </source>
</evidence>
<dbReference type="SUPFAM" id="SSF47699">
    <property type="entry name" value="Bifunctional inhibitor/lipid-transfer protein/seed storage 2S albumin"/>
    <property type="match status" value="1"/>
</dbReference>
<name>A0A173G7S0_ERATE</name>
<dbReference type="AlphaFoldDB" id="A0A173G7S0"/>
<dbReference type="InterPro" id="IPR036312">
    <property type="entry name" value="Bifun_inhib/LTP/seed_sf"/>
</dbReference>
<reference evidence="2" key="1">
    <citation type="journal article" date="2016" name="Genome Biol. Evol.">
        <title>Teff, an orphan cereal in the Chloridoideae, provides insights into the evolution of storage proteins in grasses.</title>
        <authorList>
            <person name="Zhang W."/>
            <person name="Xu J."/>
            <person name="Bennetzen J.L."/>
            <person name="Messing J."/>
        </authorList>
    </citation>
    <scope>NUCLEOTIDE SEQUENCE</scope>
    <source>
        <strain evidence="2">Etd1.2</strain>
    </source>
</reference>
<accession>A0A173G7S0</accession>
<sequence length="105" mass="11381">MASQTTKIFAIVALVALSAIAASAATCPQSFPSMMGMGMMSPCMQSCMMQHAFTMASSPLSAMTMGMMSPQCQCSAMCQMMMQQQAMIMPTMMTPYMCNMLPTYY</sequence>
<dbReference type="EMBL" id="KX265119">
    <property type="protein sequence ID" value="ANH22183.1"/>
    <property type="molecule type" value="Genomic_DNA"/>
</dbReference>